<organism evidence="7 8">
    <name type="scientific">Candidatus Falkowbacteria bacterium RIFOXYC2_FULL_36_12</name>
    <dbReference type="NCBI Taxonomy" id="1798002"/>
    <lineage>
        <taxon>Bacteria</taxon>
        <taxon>Candidatus Falkowiibacteriota</taxon>
    </lineage>
</organism>
<dbReference type="InterPro" id="IPR013525">
    <property type="entry name" value="ABC2_TM"/>
</dbReference>
<evidence type="ECO:0000313" key="8">
    <source>
        <dbReference type="Proteomes" id="UP000179001"/>
    </source>
</evidence>
<feature type="domain" description="ABC transmembrane type-2" evidence="6">
    <location>
        <begin position="19"/>
        <end position="248"/>
    </location>
</feature>
<dbReference type="GO" id="GO:0043190">
    <property type="term" value="C:ATP-binding cassette (ABC) transporter complex"/>
    <property type="evidence" value="ECO:0007669"/>
    <property type="project" value="InterPro"/>
</dbReference>
<feature type="transmembrane region" description="Helical" evidence="5">
    <location>
        <begin position="101"/>
        <end position="129"/>
    </location>
</feature>
<keyword evidence="2 5" id="KW-0812">Transmembrane</keyword>
<keyword evidence="3 5" id="KW-1133">Transmembrane helix</keyword>
<keyword evidence="5" id="KW-0813">Transport</keyword>
<sequence length="253" mass="28441">MLLNMFLTIVRKEITRFMRIWTQTLLPSVITTILYFIVFGAFIGSQVSDVDGYSYMAFIVPGLIMMSVINNSYSNVVSSFFSQKFMRAVDELLISPTPNFIILTGYVLGGVLRGLIVGGLITATSLFFVDFHIYNLTWVILLFVLTSLFFSLAGFTNAVFARKFDDVSIVPVFILTPLTFLGGVFYSINALPPFWQVVSRFNPILYMINGFRYGFLGISDVNVFFSLGILVVFTVVMYVFNLVLLKKGVGLKN</sequence>
<feature type="transmembrane region" description="Helical" evidence="5">
    <location>
        <begin position="167"/>
        <end position="188"/>
    </location>
</feature>
<name>A0A1F5T073_9BACT</name>
<comment type="similarity">
    <text evidence="5">Belongs to the ABC-2 integral membrane protein family.</text>
</comment>
<dbReference type="Pfam" id="PF01061">
    <property type="entry name" value="ABC2_membrane"/>
    <property type="match status" value="1"/>
</dbReference>
<dbReference type="EMBL" id="MFGJ01000006">
    <property type="protein sequence ID" value="OGF32319.1"/>
    <property type="molecule type" value="Genomic_DNA"/>
</dbReference>
<feature type="transmembrane region" description="Helical" evidence="5">
    <location>
        <begin position="20"/>
        <end position="43"/>
    </location>
</feature>
<comment type="caution">
    <text evidence="7">The sequence shown here is derived from an EMBL/GenBank/DDBJ whole genome shotgun (WGS) entry which is preliminary data.</text>
</comment>
<evidence type="ECO:0000256" key="5">
    <source>
        <dbReference type="RuleBase" id="RU361157"/>
    </source>
</evidence>
<dbReference type="PROSITE" id="PS51012">
    <property type="entry name" value="ABC_TM2"/>
    <property type="match status" value="1"/>
</dbReference>
<evidence type="ECO:0000259" key="6">
    <source>
        <dbReference type="PROSITE" id="PS51012"/>
    </source>
</evidence>
<feature type="transmembrane region" description="Helical" evidence="5">
    <location>
        <begin position="223"/>
        <end position="245"/>
    </location>
</feature>
<evidence type="ECO:0000256" key="2">
    <source>
        <dbReference type="ARBA" id="ARBA00022692"/>
    </source>
</evidence>
<dbReference type="InterPro" id="IPR047817">
    <property type="entry name" value="ABC2_TM_bact-type"/>
</dbReference>
<evidence type="ECO:0000256" key="3">
    <source>
        <dbReference type="ARBA" id="ARBA00022989"/>
    </source>
</evidence>
<evidence type="ECO:0000313" key="7">
    <source>
        <dbReference type="EMBL" id="OGF32319.1"/>
    </source>
</evidence>
<dbReference type="GO" id="GO:0140359">
    <property type="term" value="F:ABC-type transporter activity"/>
    <property type="evidence" value="ECO:0007669"/>
    <property type="project" value="InterPro"/>
</dbReference>
<keyword evidence="5" id="KW-1003">Cell membrane</keyword>
<feature type="transmembrane region" description="Helical" evidence="5">
    <location>
        <begin position="55"/>
        <end position="81"/>
    </location>
</feature>
<dbReference type="NCBIfam" id="NF011648">
    <property type="entry name" value="PRK15066.1"/>
    <property type="match status" value="1"/>
</dbReference>
<dbReference type="InterPro" id="IPR000412">
    <property type="entry name" value="ABC_2_transport"/>
</dbReference>
<dbReference type="Proteomes" id="UP000179001">
    <property type="component" value="Unassembled WGS sequence"/>
</dbReference>
<feature type="transmembrane region" description="Helical" evidence="5">
    <location>
        <begin position="135"/>
        <end position="155"/>
    </location>
</feature>
<comment type="subcellular location">
    <subcellularLocation>
        <location evidence="5">Cell membrane</location>
        <topology evidence="5">Multi-pass membrane protein</topology>
    </subcellularLocation>
    <subcellularLocation>
        <location evidence="1">Membrane</location>
        <topology evidence="1">Multi-pass membrane protein</topology>
    </subcellularLocation>
</comment>
<dbReference type="InterPro" id="IPR052522">
    <property type="entry name" value="ABC-2_transport_permease"/>
</dbReference>
<dbReference type="PANTHER" id="PTHR43332:SF2">
    <property type="entry name" value="INNER MEMBRANE TRANSPORT PERMEASE YADH"/>
    <property type="match status" value="1"/>
</dbReference>
<reference evidence="7 8" key="1">
    <citation type="journal article" date="2016" name="Nat. Commun.">
        <title>Thousands of microbial genomes shed light on interconnected biogeochemical processes in an aquifer system.</title>
        <authorList>
            <person name="Anantharaman K."/>
            <person name="Brown C.T."/>
            <person name="Hug L.A."/>
            <person name="Sharon I."/>
            <person name="Castelle C.J."/>
            <person name="Probst A.J."/>
            <person name="Thomas B.C."/>
            <person name="Singh A."/>
            <person name="Wilkins M.J."/>
            <person name="Karaoz U."/>
            <person name="Brodie E.L."/>
            <person name="Williams K.H."/>
            <person name="Hubbard S.S."/>
            <person name="Banfield J.F."/>
        </authorList>
    </citation>
    <scope>NUCLEOTIDE SEQUENCE [LARGE SCALE GENOMIC DNA]</scope>
</reference>
<evidence type="ECO:0000256" key="4">
    <source>
        <dbReference type="ARBA" id="ARBA00023136"/>
    </source>
</evidence>
<keyword evidence="4 5" id="KW-0472">Membrane</keyword>
<proteinExistence type="inferred from homology"/>
<dbReference type="PANTHER" id="PTHR43332">
    <property type="entry name" value="INNER MEMBRANE TRANSPORT PERMEASE YADH-RELATED"/>
    <property type="match status" value="1"/>
</dbReference>
<accession>A0A1F5T073</accession>
<dbReference type="PRINTS" id="PR00164">
    <property type="entry name" value="ABC2TRNSPORT"/>
</dbReference>
<dbReference type="STRING" id="1798002.A2478_03285"/>
<dbReference type="PIRSF" id="PIRSF006648">
    <property type="entry name" value="DrrB"/>
    <property type="match status" value="1"/>
</dbReference>
<protein>
    <recommendedName>
        <fullName evidence="5">Transport permease protein</fullName>
    </recommendedName>
</protein>
<evidence type="ECO:0000256" key="1">
    <source>
        <dbReference type="ARBA" id="ARBA00004141"/>
    </source>
</evidence>
<gene>
    <name evidence="7" type="ORF">A2478_03285</name>
</gene>
<dbReference type="AlphaFoldDB" id="A0A1F5T073"/>